<evidence type="ECO:0000256" key="1">
    <source>
        <dbReference type="SAM" id="MobiDB-lite"/>
    </source>
</evidence>
<feature type="compositionally biased region" description="Basic and acidic residues" evidence="1">
    <location>
        <begin position="1"/>
        <end position="14"/>
    </location>
</feature>
<dbReference type="KEGG" id="mpi:Mpet_2741"/>
<dbReference type="RefSeq" id="WP_013330657.1">
    <property type="nucleotide sequence ID" value="NC_014507.1"/>
</dbReference>
<dbReference type="STRING" id="679926.Mpet_2741"/>
<dbReference type="EMBL" id="CP002117">
    <property type="protein sequence ID" value="ADN37484.1"/>
    <property type="molecule type" value="Genomic_DNA"/>
</dbReference>
<name>E1RGV5_METP4</name>
<keyword evidence="3" id="KW-1185">Reference proteome</keyword>
<evidence type="ECO:0000313" key="2">
    <source>
        <dbReference type="EMBL" id="ADN37484.1"/>
    </source>
</evidence>
<protein>
    <submittedName>
        <fullName evidence="2">Uncharacterized protein</fullName>
    </submittedName>
</protein>
<proteinExistence type="predicted"/>
<reference evidence="2 3" key="1">
    <citation type="journal article" date="2010" name="Stand. Genomic Sci.">
        <title>Complete genome sequence of Methanoplanus petrolearius type strain (SEBR 4847).</title>
        <authorList>
            <person name="Brambilla E."/>
            <person name="Djao O.D."/>
            <person name="Daligault H."/>
            <person name="Lapidus A."/>
            <person name="Lucas S."/>
            <person name="Hammon N."/>
            <person name="Nolan M."/>
            <person name="Tice H."/>
            <person name="Cheng J.F."/>
            <person name="Han C."/>
            <person name="Tapia R."/>
            <person name="Goodwin L."/>
            <person name="Pitluck S."/>
            <person name="Liolios K."/>
            <person name="Ivanova N."/>
            <person name="Mavromatis K."/>
            <person name="Mikhailova N."/>
            <person name="Pati A."/>
            <person name="Chen A."/>
            <person name="Palaniappan K."/>
            <person name="Land M."/>
            <person name="Hauser L."/>
            <person name="Chang Y.J."/>
            <person name="Jeffries C.D."/>
            <person name="Rohde M."/>
            <person name="Spring S."/>
            <person name="Sikorski J."/>
            <person name="Goker M."/>
            <person name="Woyke T."/>
            <person name="Bristow J."/>
            <person name="Eisen J.A."/>
            <person name="Markowitz V."/>
            <person name="Hugenholtz P."/>
            <person name="Kyrpides N.C."/>
            <person name="Klenk H.P."/>
        </authorList>
    </citation>
    <scope>NUCLEOTIDE SEQUENCE [LARGE SCALE GENOMIC DNA]</scope>
    <source>
        <strain evidence="3">DSM 11571 / OCM 486 / SEBR 4847</strain>
    </source>
</reference>
<feature type="region of interest" description="Disordered" evidence="1">
    <location>
        <begin position="1"/>
        <end position="37"/>
    </location>
</feature>
<sequence length="102" mass="11363">MAEKKGHFEKGRWLDDEEITEDAAPGQGTDEDNGNVEDFDEKVAELKSSISKNLTDLFGVGKALITTEKGREHLAKKVKKAEEKIDKTIEDIAEGFEKALKK</sequence>
<dbReference type="Proteomes" id="UP000006565">
    <property type="component" value="Chromosome"/>
</dbReference>
<organism evidence="2 3">
    <name type="scientific">Methanolacinia petrolearia (strain DSM 11571 / OCM 486 / SEBR 4847)</name>
    <name type="common">Methanoplanus petrolearius</name>
    <dbReference type="NCBI Taxonomy" id="679926"/>
    <lineage>
        <taxon>Archaea</taxon>
        <taxon>Methanobacteriati</taxon>
        <taxon>Methanobacteriota</taxon>
        <taxon>Stenosarchaea group</taxon>
        <taxon>Methanomicrobia</taxon>
        <taxon>Methanomicrobiales</taxon>
        <taxon>Methanomicrobiaceae</taxon>
        <taxon>Methanolacinia</taxon>
    </lineage>
</organism>
<dbReference type="eggNOG" id="arCOG09479">
    <property type="taxonomic scope" value="Archaea"/>
</dbReference>
<dbReference type="AlphaFoldDB" id="E1RGV5"/>
<dbReference type="HOGENOM" id="CLU_170797_0_0_2"/>
<accession>E1RGV5</accession>
<dbReference type="OrthoDB" id="116385at2157"/>
<evidence type="ECO:0000313" key="3">
    <source>
        <dbReference type="Proteomes" id="UP000006565"/>
    </source>
</evidence>
<dbReference type="GeneID" id="9745236"/>
<gene>
    <name evidence="2" type="ordered locus">Mpet_2741</name>
</gene>